<dbReference type="InParanoid" id="D8M9R6"/>
<keyword evidence="3" id="KW-1185">Reference proteome</keyword>
<dbReference type="GeneID" id="24921516"/>
<reference evidence="2" key="1">
    <citation type="submission" date="2010-02" db="EMBL/GenBank/DDBJ databases">
        <title>Sequencing and annotation of the Blastocystis hominis genome.</title>
        <authorList>
            <person name="Wincker P."/>
        </authorList>
    </citation>
    <scope>NUCLEOTIDE SEQUENCE</scope>
    <source>
        <strain evidence="2">Singapore isolate B</strain>
    </source>
</reference>
<evidence type="ECO:0000313" key="2">
    <source>
        <dbReference type="EMBL" id="CBK24805.2"/>
    </source>
</evidence>
<protein>
    <submittedName>
        <fullName evidence="2">Uncharacterized protein</fullName>
    </submittedName>
</protein>
<gene>
    <name evidence="2" type="ORF">GSBLH_T00004491001</name>
</gene>
<name>D8M9R6_BLAHO</name>
<dbReference type="RefSeq" id="XP_012898853.1">
    <property type="nucleotide sequence ID" value="XM_013043399.1"/>
</dbReference>
<evidence type="ECO:0000256" key="1">
    <source>
        <dbReference type="SAM" id="MobiDB-lite"/>
    </source>
</evidence>
<dbReference type="EMBL" id="FN668689">
    <property type="protein sequence ID" value="CBK24805.2"/>
    <property type="molecule type" value="Genomic_DNA"/>
</dbReference>
<proteinExistence type="predicted"/>
<dbReference type="Proteomes" id="UP000008312">
    <property type="component" value="Unassembled WGS sequence"/>
</dbReference>
<accession>D8M9R6</accession>
<feature type="region of interest" description="Disordered" evidence="1">
    <location>
        <begin position="1"/>
        <end position="22"/>
    </location>
</feature>
<dbReference type="AlphaFoldDB" id="D8M9R6"/>
<organism evidence="2">
    <name type="scientific">Blastocystis hominis</name>
    <dbReference type="NCBI Taxonomy" id="12968"/>
    <lineage>
        <taxon>Eukaryota</taxon>
        <taxon>Sar</taxon>
        <taxon>Stramenopiles</taxon>
        <taxon>Bigyra</taxon>
        <taxon>Opalozoa</taxon>
        <taxon>Opalinata</taxon>
        <taxon>Blastocystidae</taxon>
        <taxon>Blastocystis</taxon>
    </lineage>
</organism>
<evidence type="ECO:0000313" key="3">
    <source>
        <dbReference type="Proteomes" id="UP000008312"/>
    </source>
</evidence>
<feature type="compositionally biased region" description="Polar residues" evidence="1">
    <location>
        <begin position="67"/>
        <end position="83"/>
    </location>
</feature>
<feature type="region of interest" description="Disordered" evidence="1">
    <location>
        <begin position="58"/>
        <end position="83"/>
    </location>
</feature>
<sequence>MVGGARTKPGNHVDLQKKGAPESKSLLMGNQNAADAIIMNQNVVDADERRERREIANHAMNKPSPKLQPSHNNTAQNMRIIQP</sequence>